<dbReference type="InterPro" id="IPR013154">
    <property type="entry name" value="ADH-like_N"/>
</dbReference>
<dbReference type="Gene3D" id="3.40.50.720">
    <property type="entry name" value="NAD(P)-binding Rossmann-like Domain"/>
    <property type="match status" value="1"/>
</dbReference>
<comment type="caution">
    <text evidence="4">The sequence shown here is derived from an EMBL/GenBank/DDBJ whole genome shotgun (WGS) entry which is preliminary data.</text>
</comment>
<dbReference type="AlphaFoldDB" id="A0A211ZNK5"/>
<dbReference type="GO" id="GO:0005829">
    <property type="term" value="C:cytosol"/>
    <property type="evidence" value="ECO:0007669"/>
    <property type="project" value="TreeGrafter"/>
</dbReference>
<keyword evidence="2" id="KW-0560">Oxidoreductase</keyword>
<dbReference type="InterPro" id="IPR011032">
    <property type="entry name" value="GroES-like_sf"/>
</dbReference>
<dbReference type="RefSeq" id="WP_088151300.1">
    <property type="nucleotide sequence ID" value="NZ_NHON01000018.1"/>
</dbReference>
<feature type="domain" description="Enoyl reductase (ER)" evidence="3">
    <location>
        <begin position="16"/>
        <end position="328"/>
    </location>
</feature>
<protein>
    <submittedName>
        <fullName evidence="4">Alcohol dehydrogenase</fullName>
    </submittedName>
</protein>
<dbReference type="EMBL" id="NHON01000018">
    <property type="protein sequence ID" value="OWJ66855.1"/>
    <property type="molecule type" value="Genomic_DNA"/>
</dbReference>
<keyword evidence="1" id="KW-0521">NADP</keyword>
<dbReference type="GO" id="GO:0003960">
    <property type="term" value="F:quinone reductase (NADPH) activity"/>
    <property type="evidence" value="ECO:0007669"/>
    <property type="project" value="InterPro"/>
</dbReference>
<dbReference type="Pfam" id="PF00107">
    <property type="entry name" value="ADH_zinc_N"/>
    <property type="match status" value="1"/>
</dbReference>
<dbReference type="PANTHER" id="PTHR48106">
    <property type="entry name" value="QUINONE OXIDOREDUCTASE PIG3-RELATED"/>
    <property type="match status" value="1"/>
</dbReference>
<name>A0A211ZNK5_9PROT</name>
<dbReference type="InterPro" id="IPR036291">
    <property type="entry name" value="NAD(P)-bd_dom_sf"/>
</dbReference>
<dbReference type="SMART" id="SM00829">
    <property type="entry name" value="PKS_ER"/>
    <property type="match status" value="1"/>
</dbReference>
<dbReference type="Pfam" id="PF08240">
    <property type="entry name" value="ADH_N"/>
    <property type="match status" value="1"/>
</dbReference>
<dbReference type="OrthoDB" id="9805883at2"/>
<dbReference type="SUPFAM" id="SSF50129">
    <property type="entry name" value="GroES-like"/>
    <property type="match status" value="1"/>
</dbReference>
<dbReference type="PROSITE" id="PS01162">
    <property type="entry name" value="QOR_ZETA_CRYSTAL"/>
    <property type="match status" value="1"/>
</dbReference>
<dbReference type="InterPro" id="IPR020843">
    <property type="entry name" value="ER"/>
</dbReference>
<evidence type="ECO:0000256" key="1">
    <source>
        <dbReference type="ARBA" id="ARBA00022857"/>
    </source>
</evidence>
<dbReference type="SUPFAM" id="SSF51735">
    <property type="entry name" value="NAD(P)-binding Rossmann-fold domains"/>
    <property type="match status" value="1"/>
</dbReference>
<keyword evidence="5" id="KW-1185">Reference proteome</keyword>
<sequence length="330" mass="33981">MSTTTSTRAIRIHAPGGPEALSLDTVSLAEPGPGEILVRQAFSGVNFVDIYHRTGLYGQPALPAGLGVEGAGTVERVGPGVAGLREGDRIAYAGLPAGSYAGHRLLPAERAIRLPDGIGFDVAAAVLVRGLTAHMLFERVRPLRPGDTVLIQAAAGGVGVIATQWARRRGATVIGTVGDARKAEVAKAHGADHVILYRETDFVAAVREITGGRGADMAIDGVGGDTLLRTFDAMAPYGLVASLGQVGGSLPTIDVGELGPARSIALARPSVLRHYLPDPAIYPRAAAEVLAEVEAGLRPLIGAVYPLAEAAEAHRALEAGRTSGSVLLEV</sequence>
<reference evidence="5" key="1">
    <citation type="submission" date="2017-05" db="EMBL/GenBank/DDBJ databases">
        <authorList>
            <person name="Macchi M."/>
            <person name="Festa S."/>
            <person name="Coppotelli B.M."/>
            <person name="Morelli I.S."/>
        </authorList>
    </citation>
    <scope>NUCLEOTIDE SEQUENCE [LARGE SCALE GENOMIC DNA]</scope>
    <source>
        <strain evidence="5">I</strain>
    </source>
</reference>
<organism evidence="4 5">
    <name type="scientific">Inquilinus limosus</name>
    <dbReference type="NCBI Taxonomy" id="171674"/>
    <lineage>
        <taxon>Bacteria</taxon>
        <taxon>Pseudomonadati</taxon>
        <taxon>Pseudomonadota</taxon>
        <taxon>Alphaproteobacteria</taxon>
        <taxon>Rhodospirillales</taxon>
        <taxon>Rhodospirillaceae</taxon>
        <taxon>Inquilinus</taxon>
    </lineage>
</organism>
<dbReference type="GO" id="GO:0008270">
    <property type="term" value="F:zinc ion binding"/>
    <property type="evidence" value="ECO:0007669"/>
    <property type="project" value="InterPro"/>
</dbReference>
<dbReference type="PANTHER" id="PTHR48106:SF13">
    <property type="entry name" value="QUINONE OXIDOREDUCTASE-RELATED"/>
    <property type="match status" value="1"/>
</dbReference>
<evidence type="ECO:0000256" key="2">
    <source>
        <dbReference type="ARBA" id="ARBA00023002"/>
    </source>
</evidence>
<dbReference type="InterPro" id="IPR002364">
    <property type="entry name" value="Quin_OxRdtase/zeta-crystal_CS"/>
</dbReference>
<evidence type="ECO:0000259" key="3">
    <source>
        <dbReference type="SMART" id="SM00829"/>
    </source>
</evidence>
<evidence type="ECO:0000313" key="5">
    <source>
        <dbReference type="Proteomes" id="UP000196655"/>
    </source>
</evidence>
<accession>A0A211ZNK5</accession>
<dbReference type="STRING" id="1122125.GCA_000423185_03465"/>
<gene>
    <name evidence="4" type="ORF">BWR60_12220</name>
</gene>
<evidence type="ECO:0000313" key="4">
    <source>
        <dbReference type="EMBL" id="OWJ66855.1"/>
    </source>
</evidence>
<dbReference type="Gene3D" id="3.90.180.10">
    <property type="entry name" value="Medium-chain alcohol dehydrogenases, catalytic domain"/>
    <property type="match status" value="1"/>
</dbReference>
<dbReference type="GO" id="GO:0035925">
    <property type="term" value="F:mRNA 3'-UTR AU-rich region binding"/>
    <property type="evidence" value="ECO:0007669"/>
    <property type="project" value="TreeGrafter"/>
</dbReference>
<dbReference type="Proteomes" id="UP000196655">
    <property type="component" value="Unassembled WGS sequence"/>
</dbReference>
<dbReference type="InterPro" id="IPR047618">
    <property type="entry name" value="QOR-like"/>
</dbReference>
<dbReference type="GO" id="GO:0070402">
    <property type="term" value="F:NADPH binding"/>
    <property type="evidence" value="ECO:0007669"/>
    <property type="project" value="TreeGrafter"/>
</dbReference>
<proteinExistence type="predicted"/>
<dbReference type="CDD" id="cd05286">
    <property type="entry name" value="QOR2"/>
    <property type="match status" value="1"/>
</dbReference>
<dbReference type="InterPro" id="IPR013149">
    <property type="entry name" value="ADH-like_C"/>
</dbReference>